<dbReference type="InterPro" id="IPR054204">
    <property type="entry name" value="DUF6909"/>
</dbReference>
<evidence type="ECO:0000313" key="2">
    <source>
        <dbReference type="Proteomes" id="UP000198705"/>
    </source>
</evidence>
<sequence length="564" mass="64319">MNKKKHHARTRAQESSNAIERMYITMRHLFNRGFYKPMGVSGETLREALLLLRPEIYGSIGDEKAELEGLLYVIDRLPQGIEECMFINLTSDEGYSNSHFKPIIPPKRRRNCYRIDDEQMNIEITRGRSEIYDILTHLTFMFVESHKISKRVLINESGGTTRDWVKLEKAVLGKKKLTQNEREIAITHTANILGRTFEELRFVYEQFQTPEQPERLLHIVYWLGKLAIEEVINNNKRTITFSPVLRERLGHHIHGEIWADNIKDILHKNNLLERPIHIISANMHSVMNTLYSPTALKSLLSKKTIFQVYEELSKKENVILREKVTKQATQNGMIYIPDASGTNIDVQIFDTEKLDLSKTDLEIVKTDKKSEKPIIFVMDYAFGEQAYETIDELLKPAFIDNKDVHLNVASISIMGKAGILEGGKGDIMIPSAHIFEGTADNYPFINELSKSDLDGHGLAVFEGSMITVLGTSLQNKDILRFFYNSTWHVIGLEMEGAHYQKAIQSAAKVRKTINPDVKVRYAYYASDNPLETGGTLASGGLGTSGVKPTYLITRKILQQIFNNQ</sequence>
<evidence type="ECO:0000313" key="1">
    <source>
        <dbReference type="EMBL" id="SFN46802.1"/>
    </source>
</evidence>
<accession>A0A1I4Z932</accession>
<dbReference type="Pfam" id="PF21850">
    <property type="entry name" value="DUF6909"/>
    <property type="match status" value="2"/>
</dbReference>
<dbReference type="Proteomes" id="UP000198705">
    <property type="component" value="Unassembled WGS sequence"/>
</dbReference>
<dbReference type="AlphaFoldDB" id="A0A1I4Z932"/>
<organism evidence="1 2">
    <name type="scientific">Bizionia echini</name>
    <dbReference type="NCBI Taxonomy" id="649333"/>
    <lineage>
        <taxon>Bacteria</taxon>
        <taxon>Pseudomonadati</taxon>
        <taxon>Bacteroidota</taxon>
        <taxon>Flavobacteriia</taxon>
        <taxon>Flavobacteriales</taxon>
        <taxon>Flavobacteriaceae</taxon>
        <taxon>Bizionia</taxon>
    </lineage>
</organism>
<name>A0A1I4Z932_9FLAO</name>
<reference evidence="2" key="1">
    <citation type="submission" date="2016-10" db="EMBL/GenBank/DDBJ databases">
        <authorList>
            <person name="Varghese N."/>
            <person name="Submissions S."/>
        </authorList>
    </citation>
    <scope>NUCLEOTIDE SEQUENCE [LARGE SCALE GENOMIC DNA]</scope>
    <source>
        <strain evidence="2">DSM 23925</strain>
    </source>
</reference>
<dbReference type="RefSeq" id="WP_092206181.1">
    <property type="nucleotide sequence ID" value="NZ_FOVN01000001.1"/>
</dbReference>
<keyword evidence="2" id="KW-1185">Reference proteome</keyword>
<dbReference type="EMBL" id="FOVN01000001">
    <property type="protein sequence ID" value="SFN46802.1"/>
    <property type="molecule type" value="Genomic_DNA"/>
</dbReference>
<dbReference type="STRING" id="649333.SAMN04487989_101635"/>
<dbReference type="OrthoDB" id="9776951at2"/>
<gene>
    <name evidence="1" type="ORF">SAMN04487989_101635</name>
</gene>
<proteinExistence type="predicted"/>
<protein>
    <submittedName>
        <fullName evidence="1">Uncharacterized protein</fullName>
    </submittedName>
</protein>